<protein>
    <submittedName>
        <fullName evidence="3">Uncharacterized protein</fullName>
    </submittedName>
</protein>
<sequence length="256" mass="27003">MAYLGKVAIVTGASSGIGRGIAKAFATAGYNLVLCGRNADELNATVELCLSETSEKNQAVPFVGDLTVPGSCQRVVDEAISKFNRIDVLVNNAGMLIPGSALSDLKIEDLNTLMKTNVNSAVELSLCALNHILKTKGCLVNVSSICGVRPMPNRVFYGMSKAAMDMFTKTMALDLAPHGVRVNSVNPGLIPTQIHARTGDPTIANVTQYYEACVPKIPAMRLGTIEEVAETVLFLASDKAAYITGQLLGIDGGLSL</sequence>
<accession>A0A5S6QH79</accession>
<keyword evidence="2" id="KW-1185">Reference proteome</keyword>
<dbReference type="PANTHER" id="PTHR43975">
    <property type="entry name" value="ZGC:101858"/>
    <property type="match status" value="1"/>
</dbReference>
<keyword evidence="1" id="KW-0560">Oxidoreductase</keyword>
<dbReference type="InterPro" id="IPR020904">
    <property type="entry name" value="Sc_DH/Rdtase_CS"/>
</dbReference>
<dbReference type="InterPro" id="IPR036291">
    <property type="entry name" value="NAD(P)-bd_dom_sf"/>
</dbReference>
<dbReference type="STRING" id="70415.A0A5S6QH79"/>
<dbReference type="FunFam" id="3.40.50.720:FF:000084">
    <property type="entry name" value="Short-chain dehydrogenase reductase"/>
    <property type="match status" value="1"/>
</dbReference>
<evidence type="ECO:0000313" key="3">
    <source>
        <dbReference type="WBParaSite" id="TMUE_2000006207.1"/>
    </source>
</evidence>
<dbReference type="NCBIfam" id="NF005559">
    <property type="entry name" value="PRK07231.1"/>
    <property type="match status" value="1"/>
</dbReference>
<dbReference type="AlphaFoldDB" id="A0A5S6QH79"/>
<dbReference type="PRINTS" id="PR00081">
    <property type="entry name" value="GDHRDH"/>
</dbReference>
<dbReference type="Gene3D" id="3.40.50.720">
    <property type="entry name" value="NAD(P)-binding Rossmann-like Domain"/>
    <property type="match status" value="1"/>
</dbReference>
<proteinExistence type="predicted"/>
<dbReference type="GO" id="GO:0016491">
    <property type="term" value="F:oxidoreductase activity"/>
    <property type="evidence" value="ECO:0007669"/>
    <property type="project" value="UniProtKB-KW"/>
</dbReference>
<dbReference type="WBParaSite" id="TMUE_2000006207.1">
    <property type="protein sequence ID" value="TMUE_2000006207.1"/>
    <property type="gene ID" value="WBGene00293274"/>
</dbReference>
<dbReference type="InterPro" id="IPR002347">
    <property type="entry name" value="SDR_fam"/>
</dbReference>
<dbReference type="PROSITE" id="PS00061">
    <property type="entry name" value="ADH_SHORT"/>
    <property type="match status" value="1"/>
</dbReference>
<evidence type="ECO:0000256" key="1">
    <source>
        <dbReference type="ARBA" id="ARBA00023002"/>
    </source>
</evidence>
<dbReference type="Proteomes" id="UP000046395">
    <property type="component" value="Unassembled WGS sequence"/>
</dbReference>
<name>A0A5S6QH79_TRIMR</name>
<evidence type="ECO:0000313" key="2">
    <source>
        <dbReference type="Proteomes" id="UP000046395"/>
    </source>
</evidence>
<dbReference type="SUPFAM" id="SSF51735">
    <property type="entry name" value="NAD(P)-binding Rossmann-fold domains"/>
    <property type="match status" value="1"/>
</dbReference>
<organism evidence="2 3">
    <name type="scientific">Trichuris muris</name>
    <name type="common">Mouse whipworm</name>
    <dbReference type="NCBI Taxonomy" id="70415"/>
    <lineage>
        <taxon>Eukaryota</taxon>
        <taxon>Metazoa</taxon>
        <taxon>Ecdysozoa</taxon>
        <taxon>Nematoda</taxon>
        <taxon>Enoplea</taxon>
        <taxon>Dorylaimia</taxon>
        <taxon>Trichinellida</taxon>
        <taxon>Trichuridae</taxon>
        <taxon>Trichuris</taxon>
    </lineage>
</organism>
<reference evidence="3" key="1">
    <citation type="submission" date="2019-12" db="UniProtKB">
        <authorList>
            <consortium name="WormBaseParasite"/>
        </authorList>
    </citation>
    <scope>IDENTIFICATION</scope>
</reference>
<dbReference type="PANTHER" id="PTHR43975:SF2">
    <property type="entry name" value="EG:BACR7A4.14 PROTEIN-RELATED"/>
    <property type="match status" value="1"/>
</dbReference>
<dbReference type="Pfam" id="PF13561">
    <property type="entry name" value="adh_short_C2"/>
    <property type="match status" value="1"/>
</dbReference>
<dbReference type="PRINTS" id="PR00080">
    <property type="entry name" value="SDRFAMILY"/>
</dbReference>